<keyword evidence="8" id="KW-0732">Signal</keyword>
<dbReference type="Proteomes" id="UP000632273">
    <property type="component" value="Unassembled WGS sequence"/>
</dbReference>
<dbReference type="PROSITE" id="PS00698">
    <property type="entry name" value="GH9_3"/>
    <property type="match status" value="1"/>
</dbReference>
<keyword evidence="12" id="KW-1185">Reference proteome</keyword>
<keyword evidence="5 6" id="KW-0624">Polysaccharide degradation</keyword>
<keyword evidence="8" id="KW-0136">Cellulose degradation</keyword>
<feature type="active site" evidence="7">
    <location>
        <position position="551"/>
    </location>
</feature>
<evidence type="ECO:0000256" key="1">
    <source>
        <dbReference type="ARBA" id="ARBA00007072"/>
    </source>
</evidence>
<accession>A0ABQ1U016</accession>
<feature type="signal peptide" evidence="8">
    <location>
        <begin position="1"/>
        <end position="22"/>
    </location>
</feature>
<evidence type="ECO:0000259" key="9">
    <source>
        <dbReference type="Pfam" id="PF00759"/>
    </source>
</evidence>
<comment type="similarity">
    <text evidence="1 6 8">Belongs to the glycosyl hydrolase 9 (cellulase E) family.</text>
</comment>
<evidence type="ECO:0000256" key="4">
    <source>
        <dbReference type="ARBA" id="ARBA00023295"/>
    </source>
</evidence>
<dbReference type="SUPFAM" id="SSF48208">
    <property type="entry name" value="Six-hairpin glycosidases"/>
    <property type="match status" value="1"/>
</dbReference>
<feature type="domain" description="Cellulase Ig-like" evidence="10">
    <location>
        <begin position="26"/>
        <end position="103"/>
    </location>
</feature>
<keyword evidence="3 6" id="KW-0119">Carbohydrate metabolism</keyword>
<dbReference type="InterPro" id="IPR001701">
    <property type="entry name" value="Glyco_hydro_9"/>
</dbReference>
<dbReference type="Gene3D" id="1.50.10.10">
    <property type="match status" value="1"/>
</dbReference>
<dbReference type="InterPro" id="IPR012341">
    <property type="entry name" value="6hp_glycosidase-like_sf"/>
</dbReference>
<evidence type="ECO:0000256" key="7">
    <source>
        <dbReference type="PROSITE-ProRule" id="PRU10060"/>
    </source>
</evidence>
<dbReference type="EMBL" id="BMHT01000003">
    <property type="protein sequence ID" value="GGF06403.1"/>
    <property type="molecule type" value="Genomic_DNA"/>
</dbReference>
<evidence type="ECO:0000256" key="3">
    <source>
        <dbReference type="ARBA" id="ARBA00023277"/>
    </source>
</evidence>
<dbReference type="Pfam" id="PF00759">
    <property type="entry name" value="Glyco_hydro_9"/>
    <property type="match status" value="1"/>
</dbReference>
<dbReference type="InterPro" id="IPR004197">
    <property type="entry name" value="Cellulase_Ig-like"/>
</dbReference>
<keyword evidence="4 6" id="KW-0326">Glycosidase</keyword>
<keyword evidence="2 6" id="KW-0378">Hydrolase</keyword>
<evidence type="ECO:0000313" key="12">
    <source>
        <dbReference type="Proteomes" id="UP000632273"/>
    </source>
</evidence>
<evidence type="ECO:0000256" key="6">
    <source>
        <dbReference type="PROSITE-ProRule" id="PRU10059"/>
    </source>
</evidence>
<evidence type="ECO:0000256" key="5">
    <source>
        <dbReference type="ARBA" id="ARBA00023326"/>
    </source>
</evidence>
<dbReference type="InterPro" id="IPR008928">
    <property type="entry name" value="6-hairpin_glycosidase_sf"/>
</dbReference>
<sequence length="592" mass="64419">MSLSKSTLWLSLLLVLSLSVRGQQLTEAIRLNQVGFYPLAPKVAVVVGTVVGKFFITTPDRKTTVFTGQLGPQRNDALAGQQTRIADFSGCKTVGTFVIWIPSLGFSHSFQIRPGVHEGVARASLKGFYYQRTATPLPPTYAGQWSRPLGHPDNQVLVHGSAASAQRPTGTLISAPRGWYDAGDYNKYVVNSGITLGTLLSLYEDFPAYTTQLNVQIPESKNAIPDLLDESLWNLRWLLAMQDPADGGVYHKLTNAKFDGMVMPDQVSTPRYVVQKSTAATLDFAAVMAQASRIFRKFNQPLPGLADSCLQASTKAWEWAQQHPTVYYQQEALNKQFQPAISTGAYGDQDVQDEFVWAAAELYATTKQENYYKAVQLFPGDKTPLPTWNQVRTLAYYTLARFRSELTPLAQKDLGQLRQGLITLADNLTAGATTRAYQTVMGKTAADFNWGSSSNAANQGIALLQAYQLTGDKKYALAALTNLDYLLGRNATGYCFVTGTGAKSPQHPHHRLSEADGVLAPVPGLLVGGPNPGRQDGCQYTSSLPATTYADDVCSYASNEIAINWNAPLVYLAGALEALQVQASFSPTATTK</sequence>
<dbReference type="PROSITE" id="PS00592">
    <property type="entry name" value="GH9_2"/>
    <property type="match status" value="1"/>
</dbReference>
<feature type="active site" evidence="7">
    <location>
        <position position="560"/>
    </location>
</feature>
<protein>
    <recommendedName>
        <fullName evidence="8">Endoglucanase</fullName>
        <ecNumber evidence="8">3.2.1.4</ecNumber>
    </recommendedName>
</protein>
<feature type="active site" evidence="6">
    <location>
        <position position="509"/>
    </location>
</feature>
<feature type="domain" description="Glycoside hydrolase family 9" evidence="9">
    <location>
        <begin position="120"/>
        <end position="572"/>
    </location>
</feature>
<dbReference type="InterPro" id="IPR014756">
    <property type="entry name" value="Ig_E-set"/>
</dbReference>
<evidence type="ECO:0000313" key="11">
    <source>
        <dbReference type="EMBL" id="GGF06403.1"/>
    </source>
</evidence>
<dbReference type="InterPro" id="IPR013783">
    <property type="entry name" value="Ig-like_fold"/>
</dbReference>
<dbReference type="InterPro" id="IPR018221">
    <property type="entry name" value="Glyco_hydro_9_His_AS"/>
</dbReference>
<comment type="caution">
    <text evidence="11">The sequence shown here is derived from an EMBL/GenBank/DDBJ whole genome shotgun (WGS) entry which is preliminary data.</text>
</comment>
<dbReference type="PANTHER" id="PTHR22298">
    <property type="entry name" value="ENDO-1,4-BETA-GLUCANASE"/>
    <property type="match status" value="1"/>
</dbReference>
<reference evidence="12" key="1">
    <citation type="journal article" date="2019" name="Int. J. Syst. Evol. Microbiol.">
        <title>The Global Catalogue of Microorganisms (GCM) 10K type strain sequencing project: providing services to taxonomists for standard genome sequencing and annotation.</title>
        <authorList>
            <consortium name="The Broad Institute Genomics Platform"/>
            <consortium name="The Broad Institute Genome Sequencing Center for Infectious Disease"/>
            <person name="Wu L."/>
            <person name="Ma J."/>
        </authorList>
    </citation>
    <scope>NUCLEOTIDE SEQUENCE [LARGE SCALE GENOMIC DNA]</scope>
    <source>
        <strain evidence="12">CGMCC 1.15197</strain>
    </source>
</reference>
<dbReference type="SUPFAM" id="SSF81296">
    <property type="entry name" value="E set domains"/>
    <property type="match status" value="1"/>
</dbReference>
<dbReference type="RefSeq" id="WP_188813102.1">
    <property type="nucleotide sequence ID" value="NZ_BMHT01000003.1"/>
</dbReference>
<comment type="catalytic activity">
    <reaction evidence="8">
        <text>Endohydrolysis of (1-&gt;4)-beta-D-glucosidic linkages in cellulose, lichenin and cereal beta-D-glucans.</text>
        <dbReference type="EC" id="3.2.1.4"/>
    </reaction>
</comment>
<dbReference type="Pfam" id="PF02927">
    <property type="entry name" value="CelD_N"/>
    <property type="match status" value="1"/>
</dbReference>
<evidence type="ECO:0000256" key="2">
    <source>
        <dbReference type="ARBA" id="ARBA00022801"/>
    </source>
</evidence>
<proteinExistence type="inferred from homology"/>
<dbReference type="EC" id="3.2.1.4" evidence="8"/>
<name>A0ABQ1U016_9BACT</name>
<evidence type="ECO:0000256" key="8">
    <source>
        <dbReference type="RuleBase" id="RU361166"/>
    </source>
</evidence>
<evidence type="ECO:0000259" key="10">
    <source>
        <dbReference type="Pfam" id="PF02927"/>
    </source>
</evidence>
<dbReference type="Gene3D" id="2.60.40.10">
    <property type="entry name" value="Immunoglobulins"/>
    <property type="match status" value="1"/>
</dbReference>
<feature type="chain" id="PRO_5044978402" description="Endoglucanase" evidence="8">
    <location>
        <begin position="23"/>
        <end position="592"/>
    </location>
</feature>
<dbReference type="CDD" id="cd02850">
    <property type="entry name" value="E_set_Cellulase_N"/>
    <property type="match status" value="1"/>
</dbReference>
<gene>
    <name evidence="11" type="primary">egl2</name>
    <name evidence="11" type="ORF">GCM10011383_16830</name>
</gene>
<organism evidence="11 12">
    <name type="scientific">Hymenobacter cavernae</name>
    <dbReference type="NCBI Taxonomy" id="2044852"/>
    <lineage>
        <taxon>Bacteria</taxon>
        <taxon>Pseudomonadati</taxon>
        <taxon>Bacteroidota</taxon>
        <taxon>Cytophagia</taxon>
        <taxon>Cytophagales</taxon>
        <taxon>Hymenobacteraceae</taxon>
        <taxon>Hymenobacter</taxon>
    </lineage>
</organism>
<dbReference type="InterPro" id="IPR033126">
    <property type="entry name" value="Glyco_hydro_9_Asp/Glu_AS"/>
</dbReference>